<dbReference type="PANTHER" id="PTHR22652">
    <property type="entry name" value="NUCLEOPORIN NUP43"/>
    <property type="match status" value="1"/>
</dbReference>
<dbReference type="Gene3D" id="2.130.10.10">
    <property type="entry name" value="YVTN repeat-like/Quinoprotein amine dehydrogenase"/>
    <property type="match status" value="1"/>
</dbReference>
<evidence type="ECO:0000313" key="7">
    <source>
        <dbReference type="Proteomes" id="UP001165122"/>
    </source>
</evidence>
<dbReference type="SUPFAM" id="SSF50978">
    <property type="entry name" value="WD40 repeat-like"/>
    <property type="match status" value="1"/>
</dbReference>
<dbReference type="InterPro" id="IPR001680">
    <property type="entry name" value="WD40_rpt"/>
</dbReference>
<dbReference type="PANTHER" id="PTHR22652:SF0">
    <property type="entry name" value="NUCLEOPORIN NUP43"/>
    <property type="match status" value="1"/>
</dbReference>
<dbReference type="InterPro" id="IPR013083">
    <property type="entry name" value="Znf_RING/FYVE/PHD"/>
</dbReference>
<name>A0A9W7FRH9_9STRA</name>
<accession>A0A9W7FRH9</accession>
<evidence type="ECO:0000256" key="1">
    <source>
        <dbReference type="ARBA" id="ARBA00004123"/>
    </source>
</evidence>
<feature type="compositionally biased region" description="Basic and acidic residues" evidence="5">
    <location>
        <begin position="622"/>
        <end position="632"/>
    </location>
</feature>
<evidence type="ECO:0000313" key="6">
    <source>
        <dbReference type="EMBL" id="GMI16735.1"/>
    </source>
</evidence>
<evidence type="ECO:0000256" key="5">
    <source>
        <dbReference type="SAM" id="MobiDB-lite"/>
    </source>
</evidence>
<dbReference type="SUPFAM" id="SSF57850">
    <property type="entry name" value="RING/U-box"/>
    <property type="match status" value="1"/>
</dbReference>
<evidence type="ECO:0000256" key="2">
    <source>
        <dbReference type="ARBA" id="ARBA00022574"/>
    </source>
</evidence>
<proteinExistence type="predicted"/>
<dbReference type="Proteomes" id="UP001165122">
    <property type="component" value="Unassembled WGS sequence"/>
</dbReference>
<feature type="region of interest" description="Disordered" evidence="5">
    <location>
        <begin position="604"/>
        <end position="632"/>
    </location>
</feature>
<sequence>MTNPVILTCDGITYERSAIETWISEANSEVKLLGGKIVTPSGVKMGQEPDLVVNVSMVEAIEKAGLGPTRGSRSVSGGNRRNYKQCDNIIVPLCAFNSIQSAARRKNSREIDLEITKAKEQGITKDKKIQGISRKAYKNLTEGQGVENHHNSMTQNIEQLEKRVSDTRIEVLGEERVMKELSKSGRHVTTTWLNHGLECCMIGGSVDKRGSSLYTAGCFTGFEINSETVLTEKPTSAPKKLLSLAGAGDFPDYLVTAGQEKGIRVWRFIENEEEGGGDDTVREFVEESKAEEVGGGGKKRSSSFFGSLFKKGKEEKTPPRQLIVEAGENGMGRWVESAYIDVTSTSNDWINCLKMSASGSTIFAADRKGTLSIFRNGLENNPVGGGGGKNKAFVRVNQKRNKVECLVVDELECKWASVSDDNVVKIFDVERSGHVNKPVTVMGSETDDGQHKRGISAMEWSSELGLMASGDSLGKILAWDIRTRGKDPVQSYGEGDDGNEICGLAFNDSRKYIFSVDVMGKVVVIDTRTMKVMEVLSETNPRFAASTQLGCVGLAMSEHECGISYSVVSSDGVVKVWNDDYEEEGFFFSQLEVGGIKPTCVAPGSISASRKKSKSKGGGGFEDTRLVHPGEK</sequence>
<keyword evidence="4" id="KW-0539">Nucleus</keyword>
<reference evidence="7" key="1">
    <citation type="journal article" date="2023" name="Commun. Biol.">
        <title>Genome analysis of Parmales, the sister group of diatoms, reveals the evolutionary specialization of diatoms from phago-mixotrophs to photoautotrophs.</title>
        <authorList>
            <person name="Ban H."/>
            <person name="Sato S."/>
            <person name="Yoshikawa S."/>
            <person name="Yamada K."/>
            <person name="Nakamura Y."/>
            <person name="Ichinomiya M."/>
            <person name="Sato N."/>
            <person name="Blanc-Mathieu R."/>
            <person name="Endo H."/>
            <person name="Kuwata A."/>
            <person name="Ogata H."/>
        </authorList>
    </citation>
    <scope>NUCLEOTIDE SEQUENCE [LARGE SCALE GENOMIC DNA]</scope>
    <source>
        <strain evidence="7">NIES 3700</strain>
    </source>
</reference>
<organism evidence="6 7">
    <name type="scientific">Triparma laevis f. longispina</name>
    <dbReference type="NCBI Taxonomy" id="1714387"/>
    <lineage>
        <taxon>Eukaryota</taxon>
        <taxon>Sar</taxon>
        <taxon>Stramenopiles</taxon>
        <taxon>Ochrophyta</taxon>
        <taxon>Bolidophyceae</taxon>
        <taxon>Parmales</taxon>
        <taxon>Triparmaceae</taxon>
        <taxon>Triparma</taxon>
    </lineage>
</organism>
<evidence type="ECO:0000256" key="4">
    <source>
        <dbReference type="ARBA" id="ARBA00023242"/>
    </source>
</evidence>
<dbReference type="InterPro" id="IPR036322">
    <property type="entry name" value="WD40_repeat_dom_sf"/>
</dbReference>
<dbReference type="InterPro" id="IPR015943">
    <property type="entry name" value="WD40/YVTN_repeat-like_dom_sf"/>
</dbReference>
<dbReference type="GO" id="GO:0031080">
    <property type="term" value="C:nuclear pore outer ring"/>
    <property type="evidence" value="ECO:0007669"/>
    <property type="project" value="TreeGrafter"/>
</dbReference>
<dbReference type="EMBL" id="BRXW01000262">
    <property type="protein sequence ID" value="GMI16735.1"/>
    <property type="molecule type" value="Genomic_DNA"/>
</dbReference>
<keyword evidence="2" id="KW-0853">WD repeat</keyword>
<evidence type="ECO:0000256" key="3">
    <source>
        <dbReference type="ARBA" id="ARBA00022737"/>
    </source>
</evidence>
<comment type="caution">
    <text evidence="6">The sequence shown here is derived from an EMBL/GenBank/DDBJ whole genome shotgun (WGS) entry which is preliminary data.</text>
</comment>
<keyword evidence="3" id="KW-0677">Repeat</keyword>
<gene>
    <name evidence="6" type="ORF">TrLO_g3783</name>
</gene>
<dbReference type="AlphaFoldDB" id="A0A9W7FRH9"/>
<dbReference type="Gene3D" id="3.30.40.10">
    <property type="entry name" value="Zinc/RING finger domain, C3HC4 (zinc finger)"/>
    <property type="match status" value="1"/>
</dbReference>
<dbReference type="SMART" id="SM00320">
    <property type="entry name" value="WD40"/>
    <property type="match status" value="5"/>
</dbReference>
<protein>
    <submittedName>
        <fullName evidence="6">Uncharacterized protein</fullName>
    </submittedName>
</protein>
<keyword evidence="7" id="KW-1185">Reference proteome</keyword>
<dbReference type="OrthoDB" id="10064100at2759"/>
<comment type="subcellular location">
    <subcellularLocation>
        <location evidence="1">Nucleus</location>
    </subcellularLocation>
</comment>